<accession>A0AAU7X874</accession>
<evidence type="ECO:0000256" key="6">
    <source>
        <dbReference type="ARBA" id="ARBA00022833"/>
    </source>
</evidence>
<dbReference type="InterPro" id="IPR023091">
    <property type="entry name" value="MetalPrtase_cat_dom_sf_prd"/>
</dbReference>
<keyword evidence="7" id="KW-0690">Ribosome biogenesis</keyword>
<sequence>MSPQGQSAAPAAFPPAAVAIDVAVEADAWTAGPLGTEADLTRLLETAVSAAVAVGELDLPEAAELSVVLTDDARIRVLNKTWRGLDKPTNVLSFPGSDEDDEEIGPLLGDIVVAYETTAREAETEAKRLGDHLTHLVVHGLLHLFGYDHIDDDEAEEMEALETEILAAIGIDDPYADLEPGHRPIDAD</sequence>
<dbReference type="InterPro" id="IPR020549">
    <property type="entry name" value="YbeY_CS"/>
</dbReference>
<keyword evidence="4 7" id="KW-0255">Endonuclease</keyword>
<reference evidence="8" key="1">
    <citation type="submission" date="2024-06" db="EMBL/GenBank/DDBJ databases">
        <title>Methylostella associata gen. nov., sp. nov., a novel Ancalomicrobiaceae-affiliated facultatively methylotrophic bacteria that feed on methanotrophs of the genus Methylococcus.</title>
        <authorList>
            <person name="Saltykova V."/>
            <person name="Danilova O.V."/>
            <person name="Oshkin I.Y."/>
            <person name="Belova S.E."/>
            <person name="Pimenov N.V."/>
            <person name="Dedysh S.N."/>
        </authorList>
    </citation>
    <scope>NUCLEOTIDE SEQUENCE</scope>
    <source>
        <strain evidence="8">S20</strain>
    </source>
</reference>
<dbReference type="RefSeq" id="WP_407049019.1">
    <property type="nucleotide sequence ID" value="NZ_CP158568.1"/>
</dbReference>
<evidence type="ECO:0000313" key="8">
    <source>
        <dbReference type="EMBL" id="XBY43922.1"/>
    </source>
</evidence>
<evidence type="ECO:0000256" key="3">
    <source>
        <dbReference type="ARBA" id="ARBA00022723"/>
    </source>
</evidence>
<comment type="subcellular location">
    <subcellularLocation>
        <location evidence="7">Cytoplasm</location>
    </subcellularLocation>
</comment>
<dbReference type="Gene3D" id="3.40.390.30">
    <property type="entry name" value="Metalloproteases ('zincins'), catalytic domain"/>
    <property type="match status" value="1"/>
</dbReference>
<dbReference type="GO" id="GO:0008270">
    <property type="term" value="F:zinc ion binding"/>
    <property type="evidence" value="ECO:0007669"/>
    <property type="project" value="UniProtKB-UniRule"/>
</dbReference>
<name>A0AAU7X874_9HYPH</name>
<comment type="function">
    <text evidence="7">Single strand-specific metallo-endoribonuclease involved in late-stage 70S ribosome quality control and in maturation of the 3' terminus of the 16S rRNA.</text>
</comment>
<keyword evidence="3 7" id="KW-0479">Metal-binding</keyword>
<dbReference type="Pfam" id="PF02130">
    <property type="entry name" value="YbeY"/>
    <property type="match status" value="1"/>
</dbReference>
<dbReference type="AlphaFoldDB" id="A0AAU7X874"/>
<keyword evidence="7" id="KW-0698">rRNA processing</keyword>
<dbReference type="KEGG" id="mflg:ABS361_17940"/>
<dbReference type="GO" id="GO:0006364">
    <property type="term" value="P:rRNA processing"/>
    <property type="evidence" value="ECO:0007669"/>
    <property type="project" value="UniProtKB-UniRule"/>
</dbReference>
<feature type="binding site" evidence="7">
    <location>
        <position position="139"/>
    </location>
    <ligand>
        <name>Zn(2+)</name>
        <dbReference type="ChEBI" id="CHEBI:29105"/>
        <note>catalytic</note>
    </ligand>
</feature>
<dbReference type="NCBIfam" id="TIGR00043">
    <property type="entry name" value="rRNA maturation RNase YbeY"/>
    <property type="match status" value="1"/>
</dbReference>
<dbReference type="PANTHER" id="PTHR46986:SF1">
    <property type="entry name" value="ENDORIBONUCLEASE YBEY, CHLOROPLASTIC"/>
    <property type="match status" value="1"/>
</dbReference>
<feature type="binding site" evidence="7">
    <location>
        <position position="143"/>
    </location>
    <ligand>
        <name>Zn(2+)</name>
        <dbReference type="ChEBI" id="CHEBI:29105"/>
        <note>catalytic</note>
    </ligand>
</feature>
<keyword evidence="7" id="KW-0963">Cytoplasm</keyword>
<evidence type="ECO:0000256" key="7">
    <source>
        <dbReference type="HAMAP-Rule" id="MF_00009"/>
    </source>
</evidence>
<organism evidence="8">
    <name type="scientific">Methyloraptor flagellatus</name>
    <dbReference type="NCBI Taxonomy" id="3162530"/>
    <lineage>
        <taxon>Bacteria</taxon>
        <taxon>Pseudomonadati</taxon>
        <taxon>Pseudomonadota</taxon>
        <taxon>Alphaproteobacteria</taxon>
        <taxon>Hyphomicrobiales</taxon>
        <taxon>Ancalomicrobiaceae</taxon>
        <taxon>Methyloraptor</taxon>
    </lineage>
</organism>
<proteinExistence type="inferred from homology"/>
<dbReference type="PROSITE" id="PS01306">
    <property type="entry name" value="UPF0054"/>
    <property type="match status" value="1"/>
</dbReference>
<protein>
    <recommendedName>
        <fullName evidence="7">Endoribonuclease YbeY</fullName>
        <ecNumber evidence="7">3.1.-.-</ecNumber>
    </recommendedName>
</protein>
<dbReference type="PANTHER" id="PTHR46986">
    <property type="entry name" value="ENDORIBONUCLEASE YBEY, CHLOROPLASTIC"/>
    <property type="match status" value="1"/>
</dbReference>
<dbReference type="GO" id="GO:0004222">
    <property type="term" value="F:metalloendopeptidase activity"/>
    <property type="evidence" value="ECO:0007669"/>
    <property type="project" value="InterPro"/>
</dbReference>
<evidence type="ECO:0000256" key="1">
    <source>
        <dbReference type="ARBA" id="ARBA00010875"/>
    </source>
</evidence>
<keyword evidence="6 7" id="KW-0862">Zinc</keyword>
<feature type="binding site" evidence="7">
    <location>
        <position position="149"/>
    </location>
    <ligand>
        <name>Zn(2+)</name>
        <dbReference type="ChEBI" id="CHEBI:29105"/>
        <note>catalytic</note>
    </ligand>
</feature>
<keyword evidence="5 7" id="KW-0378">Hydrolase</keyword>
<dbReference type="EMBL" id="CP158568">
    <property type="protein sequence ID" value="XBY43922.1"/>
    <property type="molecule type" value="Genomic_DNA"/>
</dbReference>
<keyword evidence="2 7" id="KW-0540">Nuclease</keyword>
<dbReference type="HAMAP" id="MF_00009">
    <property type="entry name" value="Endoribonucl_YbeY"/>
    <property type="match status" value="1"/>
</dbReference>
<gene>
    <name evidence="7 8" type="primary">ybeY</name>
    <name evidence="8" type="ORF">ABS361_17940</name>
</gene>
<dbReference type="SUPFAM" id="SSF55486">
    <property type="entry name" value="Metalloproteases ('zincins'), catalytic domain"/>
    <property type="match status" value="1"/>
</dbReference>
<dbReference type="GO" id="GO:0005737">
    <property type="term" value="C:cytoplasm"/>
    <property type="evidence" value="ECO:0007669"/>
    <property type="project" value="UniProtKB-SubCell"/>
</dbReference>
<evidence type="ECO:0000256" key="5">
    <source>
        <dbReference type="ARBA" id="ARBA00022801"/>
    </source>
</evidence>
<dbReference type="GO" id="GO:0004521">
    <property type="term" value="F:RNA endonuclease activity"/>
    <property type="evidence" value="ECO:0007669"/>
    <property type="project" value="UniProtKB-UniRule"/>
</dbReference>
<comment type="cofactor">
    <cofactor evidence="7">
        <name>Zn(2+)</name>
        <dbReference type="ChEBI" id="CHEBI:29105"/>
    </cofactor>
    <text evidence="7">Binds 1 zinc ion.</text>
</comment>
<evidence type="ECO:0000256" key="2">
    <source>
        <dbReference type="ARBA" id="ARBA00022722"/>
    </source>
</evidence>
<dbReference type="EC" id="3.1.-.-" evidence="7"/>
<evidence type="ECO:0000256" key="4">
    <source>
        <dbReference type="ARBA" id="ARBA00022759"/>
    </source>
</evidence>
<comment type="similarity">
    <text evidence="1 7">Belongs to the endoribonuclease YbeY family.</text>
</comment>
<dbReference type="InterPro" id="IPR002036">
    <property type="entry name" value="YbeY"/>
</dbReference>